<evidence type="ECO:0000313" key="2">
    <source>
        <dbReference type="Proteomes" id="UP001732700"/>
    </source>
</evidence>
<accession>A0ACD5VTG1</accession>
<organism evidence="1 2">
    <name type="scientific">Avena sativa</name>
    <name type="common">Oat</name>
    <dbReference type="NCBI Taxonomy" id="4498"/>
    <lineage>
        <taxon>Eukaryota</taxon>
        <taxon>Viridiplantae</taxon>
        <taxon>Streptophyta</taxon>
        <taxon>Embryophyta</taxon>
        <taxon>Tracheophyta</taxon>
        <taxon>Spermatophyta</taxon>
        <taxon>Magnoliopsida</taxon>
        <taxon>Liliopsida</taxon>
        <taxon>Poales</taxon>
        <taxon>Poaceae</taxon>
        <taxon>BOP clade</taxon>
        <taxon>Pooideae</taxon>
        <taxon>Poodae</taxon>
        <taxon>Poeae</taxon>
        <taxon>Poeae Chloroplast Group 1 (Aveneae type)</taxon>
        <taxon>Aveninae</taxon>
        <taxon>Avena</taxon>
    </lineage>
</organism>
<reference evidence="1" key="2">
    <citation type="submission" date="2025-09" db="UniProtKB">
        <authorList>
            <consortium name="EnsemblPlants"/>
        </authorList>
    </citation>
    <scope>IDENTIFICATION</scope>
</reference>
<reference evidence="1" key="1">
    <citation type="submission" date="2021-05" db="EMBL/GenBank/DDBJ databases">
        <authorList>
            <person name="Scholz U."/>
            <person name="Mascher M."/>
            <person name="Fiebig A."/>
        </authorList>
    </citation>
    <scope>NUCLEOTIDE SEQUENCE [LARGE SCALE GENOMIC DNA]</scope>
</reference>
<sequence>MPTAARSAASSSFTSSSSALTSPQGGRPADQREKRASAHKRGRRRLAAWAAIDPEARWAREWDRAYLLACAAGLMVDPLFLYAVSLSGPLMCVFVDGWFAATVTALRCMVDAVHAWNLLMRLRMAFAPDQDEETEEDADEQEGTKLQGSNDGVGGAALPAQLPRSKRGGLFLDLFVVLPVMQVVTWVGIPAMIRAGSTTSVMTVLMVAFLFEYLPKIYHSFRFLRRMQNVSGYIFGTIWWGIALNLMAYFVAAHAVGACWYLLGVQRATKCLREQLCDGRGGCAATALACARPLYYSGTTAGAGAVGADRLDWASNASARATCLDSGDNYEYGVYKWTVMLVANPSWLEKILLPIFWGLMTLSTFGNLASTTEWSEIVFNIVTITGGLILVTMLIGNIKVFLNATTSKKQAMHTRLRGVEWWMKRKNLPQSFRHRVRQYERQRWAATRGVDECRIVRDLPEGLRRDIKYHLCLDLVRQVPLFQHMDDLVLENICDRVKSLVFPKGEVIVREGDPVQRMLFIVRGHLQSSQALRNGATSCCTLGPGNFSGDELLSWCLRRPFLERLPASSSTLVTLESTEAFGLEAADVKYVTQHFRYTFANEKVRRSARYYSHGWRTWAAVAVQLAWRRYKHRKTLTSLSFIRPRRPLSRCSSIGEEKLRLYTALLTSPKPNQDELL</sequence>
<evidence type="ECO:0000313" key="1">
    <source>
        <dbReference type="EnsemblPlants" id="AVESA.00010b.r2.3CG0509380.1.CDS"/>
    </source>
</evidence>
<name>A0ACD5VTG1_AVESA</name>
<protein>
    <submittedName>
        <fullName evidence="1">Uncharacterized protein</fullName>
    </submittedName>
</protein>
<keyword evidence="2" id="KW-1185">Reference proteome</keyword>
<dbReference type="Proteomes" id="UP001732700">
    <property type="component" value="Chromosome 3C"/>
</dbReference>
<proteinExistence type="predicted"/>
<dbReference type="EnsemblPlants" id="AVESA.00010b.r2.3CG0509380.1">
    <property type="protein sequence ID" value="AVESA.00010b.r2.3CG0509380.1.CDS"/>
    <property type="gene ID" value="AVESA.00010b.r2.3CG0509380"/>
</dbReference>